<dbReference type="RefSeq" id="WP_127787601.1">
    <property type="nucleotide sequence ID" value="NZ_SACL01000003.1"/>
</dbReference>
<evidence type="ECO:0000313" key="2">
    <source>
        <dbReference type="Proteomes" id="UP000282957"/>
    </source>
</evidence>
<dbReference type="Proteomes" id="UP000282957">
    <property type="component" value="Unassembled WGS sequence"/>
</dbReference>
<dbReference type="PANTHER" id="PTHR30632:SF11">
    <property type="entry name" value="BLR4797 PROTEIN"/>
    <property type="match status" value="1"/>
</dbReference>
<name>A0A437MH23_9PROT</name>
<dbReference type="Gene3D" id="3.40.190.10">
    <property type="entry name" value="Periplasmic binding protein-like II"/>
    <property type="match status" value="2"/>
</dbReference>
<dbReference type="InterPro" id="IPR050682">
    <property type="entry name" value="ModA/WtpA"/>
</dbReference>
<sequence>MTLAVMSTLGIMVPLRDSIGPDFEAATGTALDISFDPTAVILGRVNGGHRADVVVAMDTAVDALIAEGVLLADTRTDVARTAVGLAKPPGSPAIDISTPEAFIRALLDTPRLVISEAGASGIYFRELIERLGIRDAIMAKALVIPKGLTAEKLLTGEATLAVQQMSELMAVPGIDMVGAFPQPLGTYAPFVAAVFAGSAQPETAQNFISHLLGEGARRAFLATGVEPA</sequence>
<dbReference type="EMBL" id="SACL01000003">
    <property type="protein sequence ID" value="RVT96954.1"/>
    <property type="molecule type" value="Genomic_DNA"/>
</dbReference>
<dbReference type="PANTHER" id="PTHR30632">
    <property type="entry name" value="MOLYBDATE-BINDING PERIPLASMIC PROTEIN"/>
    <property type="match status" value="1"/>
</dbReference>
<dbReference type="Pfam" id="PF13531">
    <property type="entry name" value="SBP_bac_11"/>
    <property type="match status" value="1"/>
</dbReference>
<evidence type="ECO:0000313" key="1">
    <source>
        <dbReference type="EMBL" id="RVT96954.1"/>
    </source>
</evidence>
<dbReference type="GO" id="GO:0015689">
    <property type="term" value="P:molybdate ion transport"/>
    <property type="evidence" value="ECO:0007669"/>
    <property type="project" value="TreeGrafter"/>
</dbReference>
<proteinExistence type="predicted"/>
<dbReference type="OrthoDB" id="7261414at2"/>
<keyword evidence="2" id="KW-1185">Reference proteome</keyword>
<gene>
    <name evidence="1" type="ORF">EOD42_11175</name>
</gene>
<organism evidence="1 2">
    <name type="scientific">Rhodovarius crocodyli</name>
    <dbReference type="NCBI Taxonomy" id="1979269"/>
    <lineage>
        <taxon>Bacteria</taxon>
        <taxon>Pseudomonadati</taxon>
        <taxon>Pseudomonadota</taxon>
        <taxon>Alphaproteobacteria</taxon>
        <taxon>Acetobacterales</taxon>
        <taxon>Roseomonadaceae</taxon>
        <taxon>Rhodovarius</taxon>
    </lineage>
</organism>
<reference evidence="1 2" key="1">
    <citation type="submission" date="2019-01" db="EMBL/GenBank/DDBJ databases">
        <authorList>
            <person name="Chen W.-M."/>
        </authorList>
    </citation>
    <scope>NUCLEOTIDE SEQUENCE [LARGE SCALE GENOMIC DNA]</scope>
    <source>
        <strain evidence="1 2">CCP-6</strain>
    </source>
</reference>
<dbReference type="AlphaFoldDB" id="A0A437MH23"/>
<comment type="caution">
    <text evidence="1">The sequence shown here is derived from an EMBL/GenBank/DDBJ whole genome shotgun (WGS) entry which is preliminary data.</text>
</comment>
<dbReference type="SUPFAM" id="SSF53850">
    <property type="entry name" value="Periplasmic binding protein-like II"/>
    <property type="match status" value="1"/>
</dbReference>
<accession>A0A437MH23</accession>
<dbReference type="GO" id="GO:0030973">
    <property type="term" value="F:molybdate ion binding"/>
    <property type="evidence" value="ECO:0007669"/>
    <property type="project" value="TreeGrafter"/>
</dbReference>
<protein>
    <submittedName>
        <fullName evidence="1">ABC transporter substrate-binding protein</fullName>
    </submittedName>
</protein>